<dbReference type="Pfam" id="PF08722">
    <property type="entry name" value="Tn7_TnsA-like_N"/>
    <property type="match status" value="1"/>
</dbReference>
<evidence type="ECO:0000313" key="3">
    <source>
        <dbReference type="Proteomes" id="UP000264605"/>
    </source>
</evidence>
<dbReference type="InterPro" id="IPR011335">
    <property type="entry name" value="Restrct_endonuc-II-like"/>
</dbReference>
<dbReference type="CDD" id="cd22362">
    <property type="entry name" value="TnsA_endonuclease-like"/>
    <property type="match status" value="1"/>
</dbReference>
<accession>A0AAD0S1H3</accession>
<dbReference type="GO" id="GO:0003676">
    <property type="term" value="F:nucleic acid binding"/>
    <property type="evidence" value="ECO:0007669"/>
    <property type="project" value="InterPro"/>
</dbReference>
<dbReference type="KEGG" id="pdj:D0907_11985"/>
<reference evidence="2 3" key="1">
    <citation type="submission" date="2018-08" db="EMBL/GenBank/DDBJ databases">
        <title>Draft genome sequence of Pseudoalteromonas donghaensis HJ51.</title>
        <authorList>
            <person name="Oh J."/>
            <person name="Roh D."/>
        </authorList>
    </citation>
    <scope>NUCLEOTIDE SEQUENCE [LARGE SCALE GENOMIC DNA]</scope>
    <source>
        <strain evidence="2 3">HJ51</strain>
    </source>
</reference>
<dbReference type="Gene3D" id="3.40.1350.10">
    <property type="match status" value="1"/>
</dbReference>
<gene>
    <name evidence="2" type="ORF">D0907_11985</name>
</gene>
<evidence type="ECO:0000259" key="1">
    <source>
        <dbReference type="Pfam" id="PF08722"/>
    </source>
</evidence>
<protein>
    <recommendedName>
        <fullName evidence="1">TnsA endonuclease N-terminal domain-containing protein</fullName>
    </recommendedName>
</protein>
<dbReference type="GeneID" id="99506186"/>
<proteinExistence type="predicted"/>
<dbReference type="InterPro" id="IPR011856">
    <property type="entry name" value="tRNA_endonuc-like_dom_sf"/>
</dbReference>
<dbReference type="SUPFAM" id="SSF52980">
    <property type="entry name" value="Restriction endonuclease-like"/>
    <property type="match status" value="1"/>
</dbReference>
<sequence length="264" mass="30464">MKDLYVSESTVKRIKAFNEAKKRGVHIPYVRSTFMSIGTRSIFFCPVQKRVITLLGQGEKHLYITKLFEPNVVEIKEQHPLDYSHTQEIADTHGVIHPRKHLTGELTVVTTDLLVTYRDKSGAQYRVAYSYKHSIDARSKIRTMQKFDIETAYWKRFGVRTEQVLRGDISKIKAHNLLNYINYYDAELSDSELRKFVGALLDDVIDHPDHSLRQSLKAVSSSLKVKPSDCMTLFANSMFKHVLPIDLTQKIKLHKPLNLCPVFE</sequence>
<dbReference type="InterPro" id="IPR014833">
    <property type="entry name" value="TnsA_N"/>
</dbReference>
<dbReference type="EMBL" id="CP032090">
    <property type="protein sequence ID" value="AXV65938.1"/>
    <property type="molecule type" value="Genomic_DNA"/>
</dbReference>
<name>A0AAD0S1H3_9GAMM</name>
<organism evidence="2 3">
    <name type="scientific">Pseudoalteromonas lipolytica</name>
    <dbReference type="NCBI Taxonomy" id="570156"/>
    <lineage>
        <taxon>Bacteria</taxon>
        <taxon>Pseudomonadati</taxon>
        <taxon>Pseudomonadota</taxon>
        <taxon>Gammaproteobacteria</taxon>
        <taxon>Alteromonadales</taxon>
        <taxon>Pseudoalteromonadaceae</taxon>
        <taxon>Pseudoalteromonas</taxon>
    </lineage>
</organism>
<dbReference type="Proteomes" id="UP000264605">
    <property type="component" value="Chromosome"/>
</dbReference>
<evidence type="ECO:0000313" key="2">
    <source>
        <dbReference type="EMBL" id="AXV65938.1"/>
    </source>
</evidence>
<feature type="domain" description="TnsA endonuclease N-terminal" evidence="1">
    <location>
        <begin position="70"/>
        <end position="160"/>
    </location>
</feature>
<dbReference type="RefSeq" id="WP_118844549.1">
    <property type="nucleotide sequence ID" value="NZ_CP032090.1"/>
</dbReference>
<dbReference type="AlphaFoldDB" id="A0AAD0S1H3"/>